<protein>
    <submittedName>
        <fullName evidence="1">Uncharacterized protein</fullName>
    </submittedName>
</protein>
<dbReference type="EMBL" id="MRYD01000005">
    <property type="protein sequence ID" value="OSZ62035.1"/>
    <property type="molecule type" value="Genomic_DNA"/>
</dbReference>
<sequence>MADGKDLNFDKAAVARFTKGVGATIDGLGDLGGATGSVMGKGFSELSMTGMEAGHHGLLSIEHPFVRQWRAVHRHELAGSEAAQELLDYLDNLPWGASRLSWSSIPNRFIPFGEGDPQPDWVEKFSSTPLKRHPLIMVAYAPGREALIGESDEVLADIDVLYAGSPGARYFCGADISQGSLIPVVADFGEFSDEGVRVHLPGD</sequence>
<dbReference type="RefSeq" id="WP_086167578.1">
    <property type="nucleotide sequence ID" value="NZ_MRYD01000005.1"/>
</dbReference>
<comment type="caution">
    <text evidence="1">The sequence shown here is derived from an EMBL/GenBank/DDBJ whole genome shotgun (WGS) entry which is preliminary data.</text>
</comment>
<evidence type="ECO:0000313" key="2">
    <source>
        <dbReference type="Proteomes" id="UP000194266"/>
    </source>
</evidence>
<organism evidence="1 2">
    <name type="scientific">Streptomyces pharetrae CZA14</name>
    <dbReference type="NCBI Taxonomy" id="1144883"/>
    <lineage>
        <taxon>Bacteria</taxon>
        <taxon>Bacillati</taxon>
        <taxon>Actinomycetota</taxon>
        <taxon>Actinomycetes</taxon>
        <taxon>Kitasatosporales</taxon>
        <taxon>Streptomycetaceae</taxon>
        <taxon>Streptomyces</taxon>
    </lineage>
</organism>
<accession>A0ABX3YQ02</accession>
<dbReference type="Proteomes" id="UP000194266">
    <property type="component" value="Unassembled WGS sequence"/>
</dbReference>
<evidence type="ECO:0000313" key="1">
    <source>
        <dbReference type="EMBL" id="OSZ62035.1"/>
    </source>
</evidence>
<reference evidence="1 2" key="1">
    <citation type="submission" date="2016-12" db="EMBL/GenBank/DDBJ databases">
        <title>Genome Mining:The Detection of Biosynthetic Gene Clusters to Aid in the Expression of Curamycin A produced by Streptomyces sp. strain CZA14.</title>
        <authorList>
            <person name="Durrell K.A."/>
            <person name="Kirby B.M."/>
            <person name="Khan W."/>
            <person name="Mthethwa T."/>
            <person name="Le Roes-Hill M."/>
        </authorList>
    </citation>
    <scope>NUCLEOTIDE SEQUENCE [LARGE SCALE GENOMIC DNA]</scope>
    <source>
        <strain evidence="1 2">CZA14</strain>
    </source>
</reference>
<keyword evidence="2" id="KW-1185">Reference proteome</keyword>
<gene>
    <name evidence="1" type="ORF">OQI_01840</name>
</gene>
<name>A0ABX3YQ02_9ACTN</name>
<proteinExistence type="predicted"/>